<dbReference type="Gene3D" id="3.30.420.40">
    <property type="match status" value="2"/>
</dbReference>
<dbReference type="RefSeq" id="WP_046467695.1">
    <property type="nucleotide sequence ID" value="NZ_LAKJ01000009.1"/>
</dbReference>
<dbReference type="GO" id="GO:0005975">
    <property type="term" value="P:carbohydrate metabolic process"/>
    <property type="evidence" value="ECO:0007669"/>
    <property type="project" value="InterPro"/>
</dbReference>
<comment type="similarity">
    <text evidence="1">Belongs to the FGGY kinase family.</text>
</comment>
<dbReference type="CDD" id="cd07809">
    <property type="entry name" value="ASKHA_NBD_FGGY_BaXK-like"/>
    <property type="match status" value="1"/>
</dbReference>
<dbReference type="PATRIC" id="fig|74704.6.peg.2750"/>
<dbReference type="InterPro" id="IPR050406">
    <property type="entry name" value="FGGY_Carb_Kinase"/>
</dbReference>
<proteinExistence type="inferred from homology"/>
<keyword evidence="2" id="KW-0808">Transferase</keyword>
<dbReference type="PANTHER" id="PTHR43095:SF5">
    <property type="entry name" value="XYLULOSE KINASE"/>
    <property type="match status" value="1"/>
</dbReference>
<dbReference type="EMBL" id="LAKJ01000009">
    <property type="protein sequence ID" value="KKI64298.1"/>
    <property type="molecule type" value="Genomic_DNA"/>
</dbReference>
<protein>
    <submittedName>
        <fullName evidence="6">Ribulokinase</fullName>
    </submittedName>
</protein>
<dbReference type="Pfam" id="PF02782">
    <property type="entry name" value="FGGY_C"/>
    <property type="match status" value="1"/>
</dbReference>
<organism evidence="6 7">
    <name type="scientific">Staphylococcus cohnii subsp. cohnii</name>
    <dbReference type="NCBI Taxonomy" id="74704"/>
    <lineage>
        <taxon>Bacteria</taxon>
        <taxon>Bacillati</taxon>
        <taxon>Bacillota</taxon>
        <taxon>Bacilli</taxon>
        <taxon>Bacillales</taxon>
        <taxon>Staphylococcaceae</taxon>
        <taxon>Staphylococcus</taxon>
        <taxon>Staphylococcus cohnii species complex</taxon>
    </lineage>
</organism>
<gene>
    <name evidence="6" type="ORF">UF66_2637</name>
</gene>
<dbReference type="Proteomes" id="UP000034455">
    <property type="component" value="Unassembled WGS sequence"/>
</dbReference>
<evidence type="ECO:0000259" key="4">
    <source>
        <dbReference type="Pfam" id="PF00370"/>
    </source>
</evidence>
<dbReference type="SUPFAM" id="SSF53067">
    <property type="entry name" value="Actin-like ATPase domain"/>
    <property type="match status" value="2"/>
</dbReference>
<dbReference type="Pfam" id="PF00370">
    <property type="entry name" value="FGGY_N"/>
    <property type="match status" value="1"/>
</dbReference>
<evidence type="ECO:0000313" key="7">
    <source>
        <dbReference type="Proteomes" id="UP000034455"/>
    </source>
</evidence>
<evidence type="ECO:0000256" key="2">
    <source>
        <dbReference type="ARBA" id="ARBA00022679"/>
    </source>
</evidence>
<dbReference type="AlphaFoldDB" id="A0A0M2P300"/>
<dbReference type="InterPro" id="IPR043129">
    <property type="entry name" value="ATPase_NBD"/>
</dbReference>
<dbReference type="InterPro" id="IPR018485">
    <property type="entry name" value="FGGY_C"/>
</dbReference>
<sequence>MESDDIKHLVESGQLSVGIELGSTRIKTIAIAPNCETIATGSFEWENKYENGYWTYSINDVWVGIQKSYAEMSQSIKDNYHTQLKSLASLGISGMMHGYLAFDDNDDLLVPFRTWRNNNANKAAQQLREDFKVNIPERWSIAQLFQSAIDGEAHVKQVSYLTTLAGYVHWYLTDKKVLGIGYASGMFPINSERKHFRQDLLKRFNSLFQKLGYSQDISDMLPNVIVAGEIAGYLTETGAKLIDPNGELESGCPMCAPESDAATGMVATNSVAPKTGNVSAGTSIFSMIVLEKPIVNVYPEVDIVTTPDGYDVAMIHANNCTSDINAWIHLFEGVLQLMNVKYDKNELFTKLFESAFNGDEDLGKLLSYGYISGEFITDVNQGYPMFLRHVDSAFNIENFMKTHIFSAFSTLKIGIDLLKEKEDIQIDSMLGHGGIFKTDNIAQSYLAAALESPVSVMRTASEGGAWGIAILSRYLLESQYTNLSNYLNVKAFDNTDQITLNPKPQDIESFRNYIQKFKALLPLQRQIDEYI</sequence>
<evidence type="ECO:0000256" key="3">
    <source>
        <dbReference type="ARBA" id="ARBA00022777"/>
    </source>
</evidence>
<reference evidence="6 7" key="1">
    <citation type="submission" date="2015-03" db="EMBL/GenBank/DDBJ databases">
        <title>Genome Assembly of Staphylococcus cohnii subsp. cohnii strain G22B2.</title>
        <authorList>
            <person name="Nair G."/>
            <person name="Kaur G."/>
            <person name="Khatri I."/>
            <person name="Singh N.K."/>
            <person name="Sathyabama S."/>
            <person name="Maurya S.K."/>
            <person name="Subramanian S."/>
            <person name="Agrewala J.N."/>
            <person name="Mayilraj S."/>
        </authorList>
    </citation>
    <scope>NUCLEOTIDE SEQUENCE [LARGE SCALE GENOMIC DNA]</scope>
    <source>
        <strain evidence="6 7">G22B2</strain>
    </source>
</reference>
<evidence type="ECO:0000313" key="6">
    <source>
        <dbReference type="EMBL" id="KKI64298.1"/>
    </source>
</evidence>
<feature type="domain" description="Carbohydrate kinase FGGY C-terminal" evidence="5">
    <location>
        <begin position="277"/>
        <end position="472"/>
    </location>
</feature>
<comment type="caution">
    <text evidence="6">The sequence shown here is derived from an EMBL/GenBank/DDBJ whole genome shotgun (WGS) entry which is preliminary data.</text>
</comment>
<evidence type="ECO:0000256" key="1">
    <source>
        <dbReference type="ARBA" id="ARBA00009156"/>
    </source>
</evidence>
<evidence type="ECO:0000259" key="5">
    <source>
        <dbReference type="Pfam" id="PF02782"/>
    </source>
</evidence>
<accession>A0A0M2P300</accession>
<dbReference type="InterPro" id="IPR018484">
    <property type="entry name" value="FGGY_N"/>
</dbReference>
<dbReference type="PANTHER" id="PTHR43095">
    <property type="entry name" value="SUGAR KINASE"/>
    <property type="match status" value="1"/>
</dbReference>
<name>A0A0M2P300_STACC</name>
<dbReference type="GO" id="GO:0016301">
    <property type="term" value="F:kinase activity"/>
    <property type="evidence" value="ECO:0007669"/>
    <property type="project" value="UniProtKB-KW"/>
</dbReference>
<feature type="domain" description="Carbohydrate kinase FGGY N-terminal" evidence="4">
    <location>
        <begin position="17"/>
        <end position="241"/>
    </location>
</feature>
<keyword evidence="3 6" id="KW-0418">Kinase</keyword>